<dbReference type="EMBL" id="JAPJDZ010000022">
    <property type="protein sequence ID" value="MDP5136304.1"/>
    <property type="molecule type" value="Genomic_DNA"/>
</dbReference>
<evidence type="ECO:0000313" key="2">
    <source>
        <dbReference type="Proteomes" id="UP001231109"/>
    </source>
</evidence>
<dbReference type="InterPro" id="IPR021730">
    <property type="entry name" value="YdbH"/>
</dbReference>
<dbReference type="RefSeq" id="WP_305975635.1">
    <property type="nucleotide sequence ID" value="NZ_JAPJDZ010000022.1"/>
</dbReference>
<organism evidence="1 2">
    <name type="scientific">Rheinheimera baltica</name>
    <dbReference type="NCBI Taxonomy" id="67576"/>
    <lineage>
        <taxon>Bacteria</taxon>
        <taxon>Pseudomonadati</taxon>
        <taxon>Pseudomonadota</taxon>
        <taxon>Gammaproteobacteria</taxon>
        <taxon>Chromatiales</taxon>
        <taxon>Chromatiaceae</taxon>
        <taxon>Rheinheimera</taxon>
    </lineage>
</organism>
<gene>
    <name evidence="1" type="ORF">ORJ04_10120</name>
</gene>
<sequence length="852" mass="92693">MRRWQKTLLIALALLLLLTASAYWYLQKTLAALPLQNLHYQISSLSLRQLHLSSVSFSLDNPELEIQLNDINLSWQLFDPRLTKVQLGSGDIRLLQWPQTADNNTPTTGGSLPADWQLPANLPEQININQLVLHLPCSEGDCSYQLSAALDNVAQQLQYQLSAADTNTPNTPRLTLSGDYTTVQQLPLLNLRLDLDNNTQLQLHQKLSGHNSIDVTGKLTIDIAPPSPWIIQQLQLWQAAVPPEALERFTAPVSVRSDWQFQLPGTSSLANIAAEASGHWQLDAELPSPLVLPGIGQLQGRVTAKLGLQHGELSQYQLNSHLTLLQPELSEDLLQQGIKADSVDITLTADGHTLPQLTALPLKLALSSKGATEVDITGDATFNLTPPFSAQIHNGKLGLLQQQLKPAPEVLLQKLALQTQFNAYWLADQWQLDLQNTTADFASLNTTDIQLLKGNITTKNSRFSGDTLFNNTTLQAAVGVNIGQLKQAQLKPLSWQWQAELSGNLRELSVAGQLTNSASLGVAHQLRYVNDALTVSWQLDDIFLLAGNPLAATLTSWPALLELNRGRLDASGEASLLPAINTTAELSLSGVSGIYDRSLFKDLASTIQLEYENGQILIHAPETRLAEINHGLIAGPLLLNADYRTNMDAISAGKLDIKQLQINAMGGQIQLQPTQLDLALAQQDVVLKLQQIALTNLLQQHPTTDLTGSGLISGTVPLRINRTGVTVNNGAIAAESPGGELQYRPAGAQNMAAGNAGMKVVLEALDDFHYSVLSSDVNYDTQGKLSLALKLQGSNPALENGRAINLNINLEEDLPALITSLQLSSKISDKIKQRVQQRIQQQSIKNTNGVKP</sequence>
<name>A0ABT9HYW5_9GAMM</name>
<dbReference type="Pfam" id="PF11739">
    <property type="entry name" value="YdbH-like"/>
    <property type="match status" value="1"/>
</dbReference>
<accession>A0ABT9HYW5</accession>
<proteinExistence type="predicted"/>
<keyword evidence="2" id="KW-1185">Reference proteome</keyword>
<reference evidence="1 2" key="1">
    <citation type="submission" date="2022-11" db="EMBL/GenBank/DDBJ databases">
        <title>Viruses from the air-sea interface of a natural surface slick.</title>
        <authorList>
            <person name="Rahlff J."/>
            <person name="Holmfeldt K."/>
        </authorList>
    </citation>
    <scope>NUCLEOTIDE SEQUENCE [LARGE SCALE GENOMIC DNA]</scope>
    <source>
        <strain evidence="1 2">SMS4</strain>
    </source>
</reference>
<comment type="caution">
    <text evidence="1">The sequence shown here is derived from an EMBL/GenBank/DDBJ whole genome shotgun (WGS) entry which is preliminary data.</text>
</comment>
<protein>
    <submittedName>
        <fullName evidence="1">YdbH domain-containing protein</fullName>
    </submittedName>
</protein>
<evidence type="ECO:0000313" key="1">
    <source>
        <dbReference type="EMBL" id="MDP5136304.1"/>
    </source>
</evidence>
<dbReference type="Proteomes" id="UP001231109">
    <property type="component" value="Unassembled WGS sequence"/>
</dbReference>